<keyword evidence="3" id="KW-1185">Reference proteome</keyword>
<feature type="domain" description="Dienelactone hydrolase" evidence="1">
    <location>
        <begin position="30"/>
        <end position="246"/>
    </location>
</feature>
<name>A0A9N9DGZ9_9GLOM</name>
<accession>A0A9N9DGZ9</accession>
<dbReference type="OrthoDB" id="17560at2759"/>
<feature type="non-terminal residue" evidence="2">
    <location>
        <position position="248"/>
    </location>
</feature>
<protein>
    <submittedName>
        <fullName evidence="2">21214_t:CDS:1</fullName>
    </submittedName>
</protein>
<evidence type="ECO:0000313" key="2">
    <source>
        <dbReference type="EMBL" id="CAG8638496.1"/>
    </source>
</evidence>
<dbReference type="InterPro" id="IPR002925">
    <property type="entry name" value="Dienelactn_hydro"/>
</dbReference>
<proteinExistence type="predicted"/>
<dbReference type="GO" id="GO:0016787">
    <property type="term" value="F:hydrolase activity"/>
    <property type="evidence" value="ECO:0007669"/>
    <property type="project" value="InterPro"/>
</dbReference>
<evidence type="ECO:0000313" key="3">
    <source>
        <dbReference type="Proteomes" id="UP000789405"/>
    </source>
</evidence>
<gene>
    <name evidence="2" type="ORF">DERYTH_LOCUS9525</name>
</gene>
<dbReference type="PANTHER" id="PTHR17630:SF44">
    <property type="entry name" value="PROTEIN AIM2"/>
    <property type="match status" value="1"/>
</dbReference>
<dbReference type="Proteomes" id="UP000789405">
    <property type="component" value="Unassembled WGS sequence"/>
</dbReference>
<sequence>MSIASSCGSLPPVKSDYVPKGITTKISDLDVYCAIPDTFAEAQTKNAVIVCYDIFGFHENVKQVCDILASQGFLVVLPDYLRGDYWTTERFASEGNQLRDWLEKNAPPEKVLQLTTPVVEHIRKEHKVQNIGYIGFCWGGMIASKHCKDPAFDACILIHPGFLKIDDFKESQCPIAFIPSKDEADLESQFVKDPVLTSKPYASKIVHRRFDNLHHGFAGARGNFKEPANVEAVNEVITICVKFLNENL</sequence>
<dbReference type="PANTHER" id="PTHR17630">
    <property type="entry name" value="DIENELACTONE HYDROLASE"/>
    <property type="match status" value="1"/>
</dbReference>
<dbReference type="EMBL" id="CAJVPY010005235">
    <property type="protein sequence ID" value="CAG8638496.1"/>
    <property type="molecule type" value="Genomic_DNA"/>
</dbReference>
<dbReference type="Gene3D" id="3.40.50.1820">
    <property type="entry name" value="alpha/beta hydrolase"/>
    <property type="match status" value="1"/>
</dbReference>
<dbReference type="Pfam" id="PF01738">
    <property type="entry name" value="DLH"/>
    <property type="match status" value="1"/>
</dbReference>
<reference evidence="2" key="1">
    <citation type="submission" date="2021-06" db="EMBL/GenBank/DDBJ databases">
        <authorList>
            <person name="Kallberg Y."/>
            <person name="Tangrot J."/>
            <person name="Rosling A."/>
        </authorList>
    </citation>
    <scope>NUCLEOTIDE SEQUENCE</scope>
    <source>
        <strain evidence="2">MA453B</strain>
    </source>
</reference>
<evidence type="ECO:0000259" key="1">
    <source>
        <dbReference type="Pfam" id="PF01738"/>
    </source>
</evidence>
<comment type="caution">
    <text evidence="2">The sequence shown here is derived from an EMBL/GenBank/DDBJ whole genome shotgun (WGS) entry which is preliminary data.</text>
</comment>
<dbReference type="SUPFAM" id="SSF53474">
    <property type="entry name" value="alpha/beta-Hydrolases"/>
    <property type="match status" value="1"/>
</dbReference>
<dbReference type="AlphaFoldDB" id="A0A9N9DGZ9"/>
<organism evidence="2 3">
    <name type="scientific">Dentiscutata erythropus</name>
    <dbReference type="NCBI Taxonomy" id="1348616"/>
    <lineage>
        <taxon>Eukaryota</taxon>
        <taxon>Fungi</taxon>
        <taxon>Fungi incertae sedis</taxon>
        <taxon>Mucoromycota</taxon>
        <taxon>Glomeromycotina</taxon>
        <taxon>Glomeromycetes</taxon>
        <taxon>Diversisporales</taxon>
        <taxon>Gigasporaceae</taxon>
        <taxon>Dentiscutata</taxon>
    </lineage>
</organism>
<dbReference type="InterPro" id="IPR029058">
    <property type="entry name" value="AB_hydrolase_fold"/>
</dbReference>